<dbReference type="InterPro" id="IPR000432">
    <property type="entry name" value="DNA_mismatch_repair_MutS_C"/>
</dbReference>
<dbReference type="Proteomes" id="UP001515480">
    <property type="component" value="Unassembled WGS sequence"/>
</dbReference>
<reference evidence="12 13" key="1">
    <citation type="journal article" date="2024" name="Science">
        <title>Giant polyketide synthase enzymes in the biosynthesis of giant marine polyether toxins.</title>
        <authorList>
            <person name="Fallon T.R."/>
            <person name="Shende V.V."/>
            <person name="Wierzbicki I.H."/>
            <person name="Pendleton A.L."/>
            <person name="Watervoot N.F."/>
            <person name="Auber R.P."/>
            <person name="Gonzalez D.J."/>
            <person name="Wisecaver J.H."/>
            <person name="Moore B.S."/>
        </authorList>
    </citation>
    <scope>NUCLEOTIDE SEQUENCE [LARGE SCALE GENOMIC DNA]</scope>
    <source>
        <strain evidence="12 13">12B1</strain>
    </source>
</reference>
<dbReference type="InterPro" id="IPR045076">
    <property type="entry name" value="MutS"/>
</dbReference>
<dbReference type="PANTHER" id="PTHR11361">
    <property type="entry name" value="DNA MISMATCH REPAIR PROTEIN MUTS FAMILY MEMBER"/>
    <property type="match status" value="1"/>
</dbReference>
<keyword evidence="4 9" id="KW-0227">DNA damage</keyword>
<keyword evidence="7 9" id="KW-0234">DNA repair</keyword>
<dbReference type="GO" id="GO:0140664">
    <property type="term" value="F:ATP-dependent DNA damage sensor activity"/>
    <property type="evidence" value="ECO:0007669"/>
    <property type="project" value="InterPro"/>
</dbReference>
<sequence>MSAATMLGASGGAGSSPNSQEMDMSDGKSILGFLKTLGRQPDDMLRFFDRKEYYVLQGRDADTVAVEYFKSSACVKYWGSGESAQPYLSVNHKMGAQIIRKALLEQRRRVEIYKMERGTQWILDKRGSPGNLQAFDEDLGLAHDTSPVLVSVRLGKTAGSKGYAGNQTLVGVAFIDCSARTVRAAEFEDDEHLSTLESLVCQQGTRECLLPAELTGPERKNLEDLMELCEVPSSVGKKGTFTAKDAEQDLRRLLGSQELHGRVFESAQGLALSAICAMIKYLDLLANVETHGQWSLDWVDSSQFMRLDSGAMRALSVEPQPGESDKNASLLGIFSQCKTAMGARLVRKWLKQPLLSRFDLEERLDLVETFARGFELRDLLRSEVLPKMGSDLDKLCRKFAAHKATLQDVVMLYHFVLQLPNLLSVLRNHDASSEREAALLKKRFTEPLHTAHHNFSKFCALVDAAVDISAAARHEYVLLPHFNAELAAADEAKEEVREKIEAHHEELRSLFGLDEKTLKLEQAAGFGYVLRVSRKDEQRIRNNSKVKGLTMLSTKKEGVLFRDRVLSSLAEEYSELCAAYDTAQRDIVGKVLDTTSTFCPVVSDCQTLIAELDVLLCFAHVSVSAPEPYVRPKLVPPEDALQRIVLRGCRHPCVERMESVDAFIKNDIELVRGESSMQIVTGPNMGGKSTYIRSAGVNVLLAQVGCFVACDEAEISITDSILARVGAGDCQSRGVSTFMAEMLETATILKGATARSLVIIDELGRGTSTYDGFGLAWAISEHLATTCGCACLFATHFQELTELAEKHPMIVNRHVSAHIEDGEMTMLYRVEDGPSDQSFGINVAEVAKFPTSVVDAAKRKLAELEDYSGFLSSESATKTRRALTAEEHAEGMNLVRTFLNDFSSLPLEGLSDVEASAALSRLQNELSASSNPIIVALCAANSEG</sequence>
<dbReference type="InterPro" id="IPR007695">
    <property type="entry name" value="DNA_mismatch_repair_MutS-lik_N"/>
</dbReference>
<comment type="caution">
    <text evidence="12">The sequence shown here is derived from an EMBL/GenBank/DDBJ whole genome shotgun (WGS) entry which is preliminary data.</text>
</comment>
<dbReference type="PROSITE" id="PS00486">
    <property type="entry name" value="DNA_MISMATCH_REPAIR_2"/>
    <property type="match status" value="1"/>
</dbReference>
<evidence type="ECO:0000256" key="2">
    <source>
        <dbReference type="ARBA" id="ARBA00006271"/>
    </source>
</evidence>
<protein>
    <recommendedName>
        <fullName evidence="11">DNA mismatch repair proteins mutS family domain-containing protein</fullName>
    </recommendedName>
</protein>
<dbReference type="FunFam" id="3.40.50.300:FF:005021">
    <property type="entry name" value="Predicted protein"/>
    <property type="match status" value="1"/>
</dbReference>
<dbReference type="GO" id="GO:0005524">
    <property type="term" value="F:ATP binding"/>
    <property type="evidence" value="ECO:0007669"/>
    <property type="project" value="UniProtKB-KW"/>
</dbReference>
<dbReference type="Gene3D" id="1.10.1420.10">
    <property type="match status" value="2"/>
</dbReference>
<evidence type="ECO:0000256" key="3">
    <source>
        <dbReference type="ARBA" id="ARBA00022741"/>
    </source>
</evidence>
<feature type="region of interest" description="Disordered" evidence="10">
    <location>
        <begin position="1"/>
        <end position="22"/>
    </location>
</feature>
<dbReference type="GO" id="GO:0032301">
    <property type="term" value="C:MutSalpha complex"/>
    <property type="evidence" value="ECO:0007669"/>
    <property type="project" value="TreeGrafter"/>
</dbReference>
<evidence type="ECO:0000256" key="4">
    <source>
        <dbReference type="ARBA" id="ARBA00022763"/>
    </source>
</evidence>
<evidence type="ECO:0000259" key="11">
    <source>
        <dbReference type="PROSITE" id="PS00486"/>
    </source>
</evidence>
<evidence type="ECO:0000256" key="5">
    <source>
        <dbReference type="ARBA" id="ARBA00022840"/>
    </source>
</evidence>
<keyword evidence="3 9" id="KW-0547">Nucleotide-binding</keyword>
<dbReference type="Gene3D" id="3.30.420.110">
    <property type="entry name" value="MutS, connector domain"/>
    <property type="match status" value="1"/>
</dbReference>
<dbReference type="InterPro" id="IPR011184">
    <property type="entry name" value="DNA_mismatch_repair_Msh2"/>
</dbReference>
<dbReference type="Pfam" id="PF00488">
    <property type="entry name" value="MutS_V"/>
    <property type="match status" value="1"/>
</dbReference>
<dbReference type="InterPro" id="IPR007860">
    <property type="entry name" value="DNA_mmatch_repair_MutS_con_dom"/>
</dbReference>
<evidence type="ECO:0000256" key="7">
    <source>
        <dbReference type="ARBA" id="ARBA00023204"/>
    </source>
</evidence>
<organism evidence="12 13">
    <name type="scientific">Prymnesium parvum</name>
    <name type="common">Toxic golden alga</name>
    <dbReference type="NCBI Taxonomy" id="97485"/>
    <lineage>
        <taxon>Eukaryota</taxon>
        <taxon>Haptista</taxon>
        <taxon>Haptophyta</taxon>
        <taxon>Prymnesiophyceae</taxon>
        <taxon>Prymnesiales</taxon>
        <taxon>Prymnesiaceae</taxon>
        <taxon>Prymnesium</taxon>
    </lineage>
</organism>
<evidence type="ECO:0000256" key="9">
    <source>
        <dbReference type="RuleBase" id="RU003756"/>
    </source>
</evidence>
<dbReference type="EMBL" id="JBGBPQ010000026">
    <property type="protein sequence ID" value="KAL1499067.1"/>
    <property type="molecule type" value="Genomic_DNA"/>
</dbReference>
<dbReference type="Pfam" id="PF05192">
    <property type="entry name" value="MutS_III"/>
    <property type="match status" value="1"/>
</dbReference>
<comment type="function">
    <text evidence="9">Component of the post-replicative DNA mismatch repair system (MMR).</text>
</comment>
<comment type="subcellular location">
    <subcellularLocation>
        <location evidence="1">Nucleus</location>
    </subcellularLocation>
</comment>
<dbReference type="AlphaFoldDB" id="A0AB34IJ30"/>
<dbReference type="InterPro" id="IPR027417">
    <property type="entry name" value="P-loop_NTPase"/>
</dbReference>
<dbReference type="Pfam" id="PF05188">
    <property type="entry name" value="MutS_II"/>
    <property type="match status" value="1"/>
</dbReference>
<evidence type="ECO:0000256" key="6">
    <source>
        <dbReference type="ARBA" id="ARBA00023125"/>
    </source>
</evidence>
<dbReference type="InterPro" id="IPR036678">
    <property type="entry name" value="MutS_con_dom_sf"/>
</dbReference>
<dbReference type="GO" id="GO:0030983">
    <property type="term" value="F:mismatched DNA binding"/>
    <property type="evidence" value="ECO:0007669"/>
    <property type="project" value="InterPro"/>
</dbReference>
<accession>A0AB34IJ30</accession>
<keyword evidence="5" id="KW-0067">ATP-binding</keyword>
<keyword evidence="13" id="KW-1185">Reference proteome</keyword>
<gene>
    <name evidence="12" type="ORF">AB1Y20_013582</name>
</gene>
<dbReference type="GO" id="GO:0006298">
    <property type="term" value="P:mismatch repair"/>
    <property type="evidence" value="ECO:0007669"/>
    <property type="project" value="InterPro"/>
</dbReference>
<dbReference type="InterPro" id="IPR016151">
    <property type="entry name" value="DNA_mismatch_repair_MutS_N"/>
</dbReference>
<keyword evidence="6 9" id="KW-0238">DNA-binding</keyword>
<dbReference type="InterPro" id="IPR036187">
    <property type="entry name" value="DNA_mismatch_repair_MutS_sf"/>
</dbReference>
<dbReference type="SUPFAM" id="SSF48334">
    <property type="entry name" value="DNA repair protein MutS, domain III"/>
    <property type="match status" value="1"/>
</dbReference>
<dbReference type="Pfam" id="PF01624">
    <property type="entry name" value="MutS_I"/>
    <property type="match status" value="1"/>
</dbReference>
<dbReference type="GO" id="GO:0006312">
    <property type="term" value="P:mitotic recombination"/>
    <property type="evidence" value="ECO:0007669"/>
    <property type="project" value="TreeGrafter"/>
</dbReference>
<dbReference type="PIRSF" id="PIRSF005813">
    <property type="entry name" value="MSH2"/>
    <property type="match status" value="1"/>
</dbReference>
<evidence type="ECO:0000313" key="13">
    <source>
        <dbReference type="Proteomes" id="UP001515480"/>
    </source>
</evidence>
<dbReference type="Pfam" id="PF05190">
    <property type="entry name" value="MutS_IV"/>
    <property type="match status" value="1"/>
</dbReference>
<comment type="similarity">
    <text evidence="2 9">Belongs to the DNA mismatch repair MutS family.</text>
</comment>
<evidence type="ECO:0000256" key="8">
    <source>
        <dbReference type="ARBA" id="ARBA00023242"/>
    </source>
</evidence>
<evidence type="ECO:0000313" key="12">
    <source>
        <dbReference type="EMBL" id="KAL1499067.1"/>
    </source>
</evidence>
<dbReference type="SMART" id="SM00534">
    <property type="entry name" value="MUTSac"/>
    <property type="match status" value="1"/>
</dbReference>
<dbReference type="PANTHER" id="PTHR11361:SF35">
    <property type="entry name" value="DNA MISMATCH REPAIR PROTEIN MSH2"/>
    <property type="match status" value="1"/>
</dbReference>
<evidence type="ECO:0000256" key="1">
    <source>
        <dbReference type="ARBA" id="ARBA00004123"/>
    </source>
</evidence>
<dbReference type="SMART" id="SM00533">
    <property type="entry name" value="MUTSd"/>
    <property type="match status" value="1"/>
</dbReference>
<dbReference type="InterPro" id="IPR007861">
    <property type="entry name" value="DNA_mismatch_repair_MutS_clamp"/>
</dbReference>
<evidence type="ECO:0000256" key="10">
    <source>
        <dbReference type="SAM" id="MobiDB-lite"/>
    </source>
</evidence>
<proteinExistence type="inferred from homology"/>
<name>A0AB34IJ30_PRYPA</name>
<dbReference type="InterPro" id="IPR007696">
    <property type="entry name" value="DNA_mismatch_repair_MutS_core"/>
</dbReference>
<dbReference type="SUPFAM" id="SSF52540">
    <property type="entry name" value="P-loop containing nucleoside triphosphate hydrolases"/>
    <property type="match status" value="1"/>
</dbReference>
<dbReference type="Gene3D" id="3.40.50.300">
    <property type="entry name" value="P-loop containing nucleotide triphosphate hydrolases"/>
    <property type="match status" value="1"/>
</dbReference>
<keyword evidence="8" id="KW-0539">Nucleus</keyword>
<feature type="domain" description="DNA mismatch repair proteins mutS family" evidence="11">
    <location>
        <begin position="756"/>
        <end position="772"/>
    </location>
</feature>
<dbReference type="Gene3D" id="3.40.1170.10">
    <property type="entry name" value="DNA repair protein MutS, domain I"/>
    <property type="match status" value="1"/>
</dbReference>